<dbReference type="AlphaFoldDB" id="A0A183DUC1"/>
<evidence type="ECO:0000313" key="1">
    <source>
        <dbReference type="EMBL" id="VDN20244.1"/>
    </source>
</evidence>
<keyword evidence="2" id="KW-1185">Reference proteome</keyword>
<dbReference type="OrthoDB" id="244158at2759"/>
<proteinExistence type="predicted"/>
<evidence type="ECO:0000313" key="2">
    <source>
        <dbReference type="Proteomes" id="UP000271098"/>
    </source>
</evidence>
<gene>
    <name evidence="1" type="ORF">GPUH_LOCUS12312</name>
</gene>
<dbReference type="EMBL" id="UYRT01079217">
    <property type="protein sequence ID" value="VDN20244.1"/>
    <property type="molecule type" value="Genomic_DNA"/>
</dbReference>
<organism evidence="3">
    <name type="scientific">Gongylonema pulchrum</name>
    <dbReference type="NCBI Taxonomy" id="637853"/>
    <lineage>
        <taxon>Eukaryota</taxon>
        <taxon>Metazoa</taxon>
        <taxon>Ecdysozoa</taxon>
        <taxon>Nematoda</taxon>
        <taxon>Chromadorea</taxon>
        <taxon>Rhabditida</taxon>
        <taxon>Spirurina</taxon>
        <taxon>Spiruromorpha</taxon>
        <taxon>Spiruroidea</taxon>
        <taxon>Gongylonematidae</taxon>
        <taxon>Gongylonema</taxon>
    </lineage>
</organism>
<accession>A0A183DUC1</accession>
<name>A0A183DUC1_9BILA</name>
<dbReference type="WBParaSite" id="GPUH_0001232601-mRNA-1">
    <property type="protein sequence ID" value="GPUH_0001232601-mRNA-1"/>
    <property type="gene ID" value="GPUH_0001232601"/>
</dbReference>
<reference evidence="1 2" key="2">
    <citation type="submission" date="2018-11" db="EMBL/GenBank/DDBJ databases">
        <authorList>
            <consortium name="Pathogen Informatics"/>
        </authorList>
    </citation>
    <scope>NUCLEOTIDE SEQUENCE [LARGE SCALE GENOMIC DNA]</scope>
</reference>
<reference evidence="3" key="1">
    <citation type="submission" date="2016-06" db="UniProtKB">
        <authorList>
            <consortium name="WormBaseParasite"/>
        </authorList>
    </citation>
    <scope>IDENTIFICATION</scope>
</reference>
<sequence>MLYESMDGTSRLRAEHSLAELATSPDCLRRCMLLLQTGTVCRVFIMRFLQQCNAKNAY</sequence>
<protein>
    <submittedName>
        <fullName evidence="1 3">Uncharacterized protein</fullName>
    </submittedName>
</protein>
<evidence type="ECO:0000313" key="3">
    <source>
        <dbReference type="WBParaSite" id="GPUH_0001232601-mRNA-1"/>
    </source>
</evidence>
<dbReference type="Proteomes" id="UP000271098">
    <property type="component" value="Unassembled WGS sequence"/>
</dbReference>